<feature type="region of interest" description="Disordered" evidence="1">
    <location>
        <begin position="220"/>
        <end position="244"/>
    </location>
</feature>
<proteinExistence type="predicted"/>
<dbReference type="EMBL" id="SNYA01000005">
    <property type="protein sequence ID" value="TDP91621.1"/>
    <property type="molecule type" value="Genomic_DNA"/>
</dbReference>
<dbReference type="Pfam" id="PF06197">
    <property type="entry name" value="DUF998"/>
    <property type="match status" value="1"/>
</dbReference>
<keyword evidence="2" id="KW-0472">Membrane</keyword>
<evidence type="ECO:0000256" key="1">
    <source>
        <dbReference type="SAM" id="MobiDB-lite"/>
    </source>
</evidence>
<dbReference type="AlphaFoldDB" id="A0A4R6RX40"/>
<feature type="transmembrane region" description="Helical" evidence="2">
    <location>
        <begin position="112"/>
        <end position="132"/>
    </location>
</feature>
<feature type="transmembrane region" description="Helical" evidence="2">
    <location>
        <begin position="25"/>
        <end position="47"/>
    </location>
</feature>
<evidence type="ECO:0000313" key="3">
    <source>
        <dbReference type="EMBL" id="TDP91621.1"/>
    </source>
</evidence>
<reference evidence="3 4" key="1">
    <citation type="submission" date="2019-03" db="EMBL/GenBank/DDBJ databases">
        <title>Genomic analyses of the natural microbiome of Caenorhabditis elegans.</title>
        <authorList>
            <person name="Samuel B."/>
        </authorList>
    </citation>
    <scope>NUCLEOTIDE SEQUENCE [LARGE SCALE GENOMIC DNA]</scope>
    <source>
        <strain evidence="3 4">JUb18</strain>
    </source>
</reference>
<name>A0A4R6RX40_9MICO</name>
<feature type="compositionally biased region" description="Basic and acidic residues" evidence="1">
    <location>
        <begin position="220"/>
        <end position="232"/>
    </location>
</feature>
<feature type="transmembrane region" description="Helical" evidence="2">
    <location>
        <begin position="85"/>
        <end position="105"/>
    </location>
</feature>
<feature type="transmembrane region" description="Helical" evidence="2">
    <location>
        <begin position="172"/>
        <end position="194"/>
    </location>
</feature>
<accession>A0A4R6RX40</accession>
<keyword evidence="2" id="KW-0812">Transmembrane</keyword>
<sequence>MHKTAPPLDRDEAVQAGATRRVRSLALPLAILQLATIAAEITASFAFRPRYNWITNTISELGVGHCTSDFDPRKGVEACSPLADVMNGAMMFSGACLILLTLLLWGRRGFSGLPGALWALAGAGSIVTGFVTLDTSPVLHQVVSTPLFFGGPLAILLGAFQFEGKIRRIGATLGIVTLALGVIFSTTDFVYGFGGIVERLVIWPALAWVVLLAAQARKEVSAKSDSGHRAEDPTPIPRTEQLSS</sequence>
<dbReference type="InterPro" id="IPR009339">
    <property type="entry name" value="DUF998"/>
</dbReference>
<evidence type="ECO:0000256" key="2">
    <source>
        <dbReference type="SAM" id="Phobius"/>
    </source>
</evidence>
<keyword evidence="4" id="KW-1185">Reference proteome</keyword>
<gene>
    <name evidence="3" type="ORF">EDF62_2240</name>
</gene>
<feature type="transmembrane region" description="Helical" evidence="2">
    <location>
        <begin position="138"/>
        <end position="160"/>
    </location>
</feature>
<protein>
    <submittedName>
        <fullName evidence="3">Putative membrane protein</fullName>
    </submittedName>
</protein>
<organism evidence="3 4">
    <name type="scientific">Leucobacter luti</name>
    <dbReference type="NCBI Taxonomy" id="340320"/>
    <lineage>
        <taxon>Bacteria</taxon>
        <taxon>Bacillati</taxon>
        <taxon>Actinomycetota</taxon>
        <taxon>Actinomycetes</taxon>
        <taxon>Micrococcales</taxon>
        <taxon>Microbacteriaceae</taxon>
        <taxon>Leucobacter</taxon>
    </lineage>
</organism>
<keyword evidence="2" id="KW-1133">Transmembrane helix</keyword>
<dbReference type="RefSeq" id="WP_166644320.1">
    <property type="nucleotide sequence ID" value="NZ_SNYA01000005.1"/>
</dbReference>
<dbReference type="Proteomes" id="UP000295601">
    <property type="component" value="Unassembled WGS sequence"/>
</dbReference>
<comment type="caution">
    <text evidence="3">The sequence shown here is derived from an EMBL/GenBank/DDBJ whole genome shotgun (WGS) entry which is preliminary data.</text>
</comment>
<evidence type="ECO:0000313" key="4">
    <source>
        <dbReference type="Proteomes" id="UP000295601"/>
    </source>
</evidence>
<feature type="transmembrane region" description="Helical" evidence="2">
    <location>
        <begin position="200"/>
        <end position="216"/>
    </location>
</feature>